<dbReference type="Proteomes" id="UP000518752">
    <property type="component" value="Unassembled WGS sequence"/>
</dbReference>
<dbReference type="EMBL" id="JAACJN010000177">
    <property type="protein sequence ID" value="KAF5365027.1"/>
    <property type="molecule type" value="Genomic_DNA"/>
</dbReference>
<protein>
    <submittedName>
        <fullName evidence="1">Uncharacterized protein</fullName>
    </submittedName>
</protein>
<gene>
    <name evidence="1" type="ORF">D9757_011429</name>
</gene>
<name>A0A8H5GHF4_9AGAR</name>
<organism evidence="1 2">
    <name type="scientific">Collybiopsis confluens</name>
    <dbReference type="NCBI Taxonomy" id="2823264"/>
    <lineage>
        <taxon>Eukaryota</taxon>
        <taxon>Fungi</taxon>
        <taxon>Dikarya</taxon>
        <taxon>Basidiomycota</taxon>
        <taxon>Agaricomycotina</taxon>
        <taxon>Agaricomycetes</taxon>
        <taxon>Agaricomycetidae</taxon>
        <taxon>Agaricales</taxon>
        <taxon>Marasmiineae</taxon>
        <taxon>Omphalotaceae</taxon>
        <taxon>Collybiopsis</taxon>
    </lineage>
</organism>
<sequence>MPLDLLHATFTTISAQITVISSRILLLIADGLMKVAFLETSEDILEITMVVLDNMTTAVSKISNFDSVISERKKEYLSELCKTNHARLQEIVEASGTCKSPFGSYNLRRELLQLREACIEDEKFVLVYAT</sequence>
<evidence type="ECO:0000313" key="2">
    <source>
        <dbReference type="Proteomes" id="UP000518752"/>
    </source>
</evidence>
<reference evidence="1 2" key="1">
    <citation type="journal article" date="2020" name="ISME J.">
        <title>Uncovering the hidden diversity of litter-decomposition mechanisms in mushroom-forming fungi.</title>
        <authorList>
            <person name="Floudas D."/>
            <person name="Bentzer J."/>
            <person name="Ahren D."/>
            <person name="Johansson T."/>
            <person name="Persson P."/>
            <person name="Tunlid A."/>
        </authorList>
    </citation>
    <scope>NUCLEOTIDE SEQUENCE [LARGE SCALE GENOMIC DNA]</scope>
    <source>
        <strain evidence="1 2">CBS 406.79</strain>
    </source>
</reference>
<dbReference type="AlphaFoldDB" id="A0A8H5GHF4"/>
<accession>A0A8H5GHF4</accession>
<comment type="caution">
    <text evidence="1">The sequence shown here is derived from an EMBL/GenBank/DDBJ whole genome shotgun (WGS) entry which is preliminary data.</text>
</comment>
<evidence type="ECO:0000313" key="1">
    <source>
        <dbReference type="EMBL" id="KAF5365027.1"/>
    </source>
</evidence>
<keyword evidence="2" id="KW-1185">Reference proteome</keyword>
<proteinExistence type="predicted"/>